<dbReference type="Proteomes" id="UP001279410">
    <property type="component" value="Unassembled WGS sequence"/>
</dbReference>
<evidence type="ECO:0000256" key="1">
    <source>
        <dbReference type="SAM" id="MobiDB-lite"/>
    </source>
</evidence>
<dbReference type="EMBL" id="BRZM01002608">
    <property type="protein sequence ID" value="GLD74968.1"/>
    <property type="molecule type" value="Genomic_DNA"/>
</dbReference>
<feature type="non-terminal residue" evidence="2">
    <location>
        <position position="1"/>
    </location>
</feature>
<dbReference type="AlphaFoldDB" id="A0AAD3NL13"/>
<feature type="region of interest" description="Disordered" evidence="1">
    <location>
        <begin position="61"/>
        <end position="116"/>
    </location>
</feature>
<feature type="non-terminal residue" evidence="2">
    <location>
        <position position="116"/>
    </location>
</feature>
<keyword evidence="3" id="KW-1185">Reference proteome</keyword>
<proteinExistence type="predicted"/>
<evidence type="ECO:0000313" key="2">
    <source>
        <dbReference type="EMBL" id="GLD74968.1"/>
    </source>
</evidence>
<protein>
    <submittedName>
        <fullName evidence="2">Nucleolar complex protein 2 homolog</fullName>
    </submittedName>
</protein>
<organism evidence="2 3">
    <name type="scientific">Lates japonicus</name>
    <name type="common">Japanese lates</name>
    <dbReference type="NCBI Taxonomy" id="270547"/>
    <lineage>
        <taxon>Eukaryota</taxon>
        <taxon>Metazoa</taxon>
        <taxon>Chordata</taxon>
        <taxon>Craniata</taxon>
        <taxon>Vertebrata</taxon>
        <taxon>Euteleostomi</taxon>
        <taxon>Actinopterygii</taxon>
        <taxon>Neopterygii</taxon>
        <taxon>Teleostei</taxon>
        <taxon>Neoteleostei</taxon>
        <taxon>Acanthomorphata</taxon>
        <taxon>Carangaria</taxon>
        <taxon>Carangaria incertae sedis</taxon>
        <taxon>Centropomidae</taxon>
        <taxon>Lates</taxon>
    </lineage>
</organism>
<gene>
    <name evidence="2" type="ORF">AKAME5_002630000</name>
</gene>
<comment type="caution">
    <text evidence="2">The sequence shown here is derived from an EMBL/GenBank/DDBJ whole genome shotgun (WGS) entry which is preliminary data.</text>
</comment>
<accession>A0AAD3NL13</accession>
<evidence type="ECO:0000313" key="3">
    <source>
        <dbReference type="Proteomes" id="UP001279410"/>
    </source>
</evidence>
<sequence length="116" mass="13574">AAWEKQIQEEGTPLSRYYSQWKKLREKEIQLEISGKERMEDLDLPEIKRKKIQEKKVEDKKEFKDLFQSDSESDDEDGGFKIKRKKGRCGPDDDDDHDLEDLSDMSDDEGMEGGDS</sequence>
<name>A0AAD3NL13_LATJO</name>
<feature type="compositionally biased region" description="Acidic residues" evidence="1">
    <location>
        <begin position="92"/>
        <end position="116"/>
    </location>
</feature>
<reference evidence="2" key="1">
    <citation type="submission" date="2022-08" db="EMBL/GenBank/DDBJ databases">
        <title>Genome sequencing of akame (Lates japonicus).</title>
        <authorList>
            <person name="Hashiguchi Y."/>
            <person name="Takahashi H."/>
        </authorList>
    </citation>
    <scope>NUCLEOTIDE SEQUENCE</scope>
    <source>
        <strain evidence="2">Kochi</strain>
    </source>
</reference>